<reference evidence="2" key="1">
    <citation type="submission" date="2016-10" db="EMBL/GenBank/DDBJ databases">
        <authorList>
            <person name="Benchimol M."/>
            <person name="Almeida L.G."/>
            <person name="Vasconcelos A.T."/>
            <person name="Perreira-Neves A."/>
            <person name="Rosa I.A."/>
            <person name="Tasca T."/>
            <person name="Bogo M.R."/>
            <person name="de Souza W."/>
        </authorList>
    </citation>
    <scope>NUCLEOTIDE SEQUENCE [LARGE SCALE GENOMIC DNA]</scope>
    <source>
        <strain evidence="2">K</strain>
    </source>
</reference>
<organism evidence="2 3">
    <name type="scientific">Tritrichomonas foetus</name>
    <dbReference type="NCBI Taxonomy" id="1144522"/>
    <lineage>
        <taxon>Eukaryota</taxon>
        <taxon>Metamonada</taxon>
        <taxon>Parabasalia</taxon>
        <taxon>Tritrichomonadida</taxon>
        <taxon>Tritrichomonadidae</taxon>
        <taxon>Tritrichomonas</taxon>
    </lineage>
</organism>
<evidence type="ECO:0000313" key="3">
    <source>
        <dbReference type="Proteomes" id="UP000179807"/>
    </source>
</evidence>
<proteinExistence type="predicted"/>
<gene>
    <name evidence="2" type="ORF">TRFO_34253</name>
</gene>
<dbReference type="Pfam" id="PF07707">
    <property type="entry name" value="BACK"/>
    <property type="match status" value="1"/>
</dbReference>
<sequence>MVNEVNKLKFSCQSKIINFLINDRNVKKEILINYHLTYKFVKIYQTDKMKPFKLSSQGWRNIHFDCHERDFTFIVAGREFSCNKLIADYLSPNVSNQRLTDSTISSYSVCEQCEFDVNEFKYVIALGEGEKLELDEKTRIHLIQFFAALGNHSVLSKLVEDEDQLNQTNAISILLQRASSSLPIDKEISFIAENFDDFHHEELEKLDFPEIQSILSSPSLFIEDEEAVFNFVCHLASKDESFSSLFEFVDFRNLSIESVRSFLSLYSFEKMNIGIWNAIKCRLLCDVKIPEEETGSDFLILSGDRDSIFSSPALKKEISEWHGIFDKLSNQYQGNLDDLGVVKTTSSGYSFASPPCNVLDFHRSNYFYSKDTENPWIEFEFSDFLVLPIGYSLRTSKLGEENWSHIRSWIVYGYDFDDKRYVLDEQNDVEDMKGSMVSATFRIRDPIQCKRIRIQQVGKNWAGLNFMVLSAIEIYGKILDSML</sequence>
<dbReference type="RefSeq" id="XP_068352480.1">
    <property type="nucleotide sequence ID" value="XM_068509566.1"/>
</dbReference>
<protein>
    <recommendedName>
        <fullName evidence="1">BACK domain-containing protein</fullName>
    </recommendedName>
</protein>
<dbReference type="VEuPathDB" id="TrichDB:TRFO_34253"/>
<dbReference type="InterPro" id="IPR011705">
    <property type="entry name" value="BACK"/>
</dbReference>
<evidence type="ECO:0000259" key="1">
    <source>
        <dbReference type="Pfam" id="PF07707"/>
    </source>
</evidence>
<comment type="caution">
    <text evidence="2">The sequence shown here is derived from an EMBL/GenBank/DDBJ whole genome shotgun (WGS) entry which is preliminary data.</text>
</comment>
<evidence type="ECO:0000313" key="2">
    <source>
        <dbReference type="EMBL" id="OHS99343.1"/>
    </source>
</evidence>
<dbReference type="EMBL" id="MLAK01001010">
    <property type="protein sequence ID" value="OHS99343.1"/>
    <property type="molecule type" value="Genomic_DNA"/>
</dbReference>
<dbReference type="GeneID" id="94844270"/>
<accession>A0A1J4JLQ9</accession>
<name>A0A1J4JLQ9_9EUKA</name>
<keyword evidence="3" id="KW-1185">Reference proteome</keyword>
<dbReference type="AlphaFoldDB" id="A0A1J4JLQ9"/>
<dbReference type="Proteomes" id="UP000179807">
    <property type="component" value="Unassembled WGS sequence"/>
</dbReference>
<feature type="domain" description="BACK" evidence="1">
    <location>
        <begin position="189"/>
        <end position="259"/>
    </location>
</feature>